<feature type="compositionally biased region" description="Low complexity" evidence="2">
    <location>
        <begin position="79"/>
        <end position="96"/>
    </location>
</feature>
<dbReference type="RefSeq" id="XP_001836432.2">
    <property type="nucleotide sequence ID" value="XM_001836380.2"/>
</dbReference>
<dbReference type="VEuPathDB" id="FungiDB:CC1G_07079"/>
<comment type="caution">
    <text evidence="3">The sequence shown here is derived from an EMBL/GenBank/DDBJ whole genome shotgun (WGS) entry which is preliminary data.</text>
</comment>
<dbReference type="EMBL" id="AACS02000004">
    <property type="protein sequence ID" value="EAU85385.2"/>
    <property type="molecule type" value="Genomic_DNA"/>
</dbReference>
<feature type="region of interest" description="Disordered" evidence="2">
    <location>
        <begin position="435"/>
        <end position="493"/>
    </location>
</feature>
<evidence type="ECO:0000256" key="1">
    <source>
        <dbReference type="SAM" id="Coils"/>
    </source>
</evidence>
<dbReference type="eggNOG" id="ENOG502SIN1">
    <property type="taxonomic scope" value="Eukaryota"/>
</dbReference>
<evidence type="ECO:0000313" key="3">
    <source>
        <dbReference type="EMBL" id="EAU85385.2"/>
    </source>
</evidence>
<sequence>MSDDEDSLFGSPPPSPGRSPSPGLALPGRSISTTQHGSGSSVSIVTKNVGTIALPGSQPSSELFVNPLAPVLASYTPVPASTSITTSTTPTPAQPTDKPASQGRKSKEKEPLASAPASRPRKRKTRTVSKETTPRPEVQIPLPDPSAPLPPNFLRSQSALLGVAGLVGGVNPSQLKLRGQTSTNPIVIEDEAESSRQRPKSRPKPRAKPIQITTPVLKETINPSEIPIPTKKEILAVLVKEKDIVLILKGLMELGTGSDAHMSSTSASGPRWSGAQLQDLSERLRQGGSYVVGTPPTTGNPTKKRKLSHVPAGAADWDVPYPFHQGEGPEEYQRRWKSERGKQLIVQLVDLIKVATRKAAVQKYLKTKGIPTKKSGQSNQTSDEEYRKNGYYKCFDDPKHLTVNVGAAARFEDEPRINKYYKPITATYGLNIQGSASGSATTSRQGTPSSSSVPSSVPPSAAPVPPSTAASSPAPSSKASTPVPEHSSQEAESLDQFLSSLFAMTQTFNPTPASTQLAADGGNAGSTANTADDSLESWMRIFQQDTSQNQPSTMDTISDQQSFYSPSSTSPPTPNLGTGQGNFGSELDGMLFSAFSNVSPMESSSSGATLTQPIGAPPGFSDIPVAPDLFGMDFSLDQFVGTSIGDGSNLNGNPIVPSASPSLAPSTSSTLGDGTSMHWDPIADVFGNVHAQKTEHLVGTATQVSAHSDDSSAVSLEDWDPLAGLMVNGQGAGETTAAVETTTASTSALLQETEPVAPPSSHSPSLSPSAPPPPKAAPTCSATSSETSKATKSNIPAQKEEVVRRVKERKAQLEAELKKVKLQLWETTIEQGALNHVLQHYQEKDQANEPSYVLAPIVNTPSS</sequence>
<reference evidence="3 4" key="1">
    <citation type="journal article" date="2010" name="Proc. Natl. Acad. Sci. U.S.A.">
        <title>Insights into evolution of multicellular fungi from the assembled chromosomes of the mushroom Coprinopsis cinerea (Coprinus cinereus).</title>
        <authorList>
            <person name="Stajich J.E."/>
            <person name="Wilke S.K."/>
            <person name="Ahren D."/>
            <person name="Au C.H."/>
            <person name="Birren B.W."/>
            <person name="Borodovsky M."/>
            <person name="Burns C."/>
            <person name="Canback B."/>
            <person name="Casselton L.A."/>
            <person name="Cheng C.K."/>
            <person name="Deng J."/>
            <person name="Dietrich F.S."/>
            <person name="Fargo D.C."/>
            <person name="Farman M.L."/>
            <person name="Gathman A.C."/>
            <person name="Goldberg J."/>
            <person name="Guigo R."/>
            <person name="Hoegger P.J."/>
            <person name="Hooker J.B."/>
            <person name="Huggins A."/>
            <person name="James T.Y."/>
            <person name="Kamada T."/>
            <person name="Kilaru S."/>
            <person name="Kodira C."/>
            <person name="Kues U."/>
            <person name="Kupfer D."/>
            <person name="Kwan H.S."/>
            <person name="Lomsadze A."/>
            <person name="Li W."/>
            <person name="Lilly W.W."/>
            <person name="Ma L.J."/>
            <person name="Mackey A.J."/>
            <person name="Manning G."/>
            <person name="Martin F."/>
            <person name="Muraguchi H."/>
            <person name="Natvig D.O."/>
            <person name="Palmerini H."/>
            <person name="Ramesh M.A."/>
            <person name="Rehmeyer C.J."/>
            <person name="Roe B.A."/>
            <person name="Shenoy N."/>
            <person name="Stanke M."/>
            <person name="Ter-Hovhannisyan V."/>
            <person name="Tunlid A."/>
            <person name="Velagapudi R."/>
            <person name="Vision T.J."/>
            <person name="Zeng Q."/>
            <person name="Zolan M.E."/>
            <person name="Pukkila P.J."/>
        </authorList>
    </citation>
    <scope>NUCLEOTIDE SEQUENCE [LARGE SCALE GENOMIC DNA]</scope>
    <source>
        <strain evidence="4">Okayama-7 / 130 / ATCC MYA-4618 / FGSC 9003</strain>
    </source>
</reference>
<feature type="compositionally biased region" description="Polar residues" evidence="2">
    <location>
        <begin position="171"/>
        <end position="185"/>
    </location>
</feature>
<dbReference type="AlphaFoldDB" id="A8NUD8"/>
<feature type="compositionally biased region" description="Pro residues" evidence="2">
    <location>
        <begin position="142"/>
        <end position="151"/>
    </location>
</feature>
<protein>
    <submittedName>
        <fullName evidence="3">Uncharacterized protein</fullName>
    </submittedName>
</protein>
<feature type="compositionally biased region" description="Low complexity" evidence="2">
    <location>
        <begin position="777"/>
        <end position="793"/>
    </location>
</feature>
<dbReference type="Proteomes" id="UP000001861">
    <property type="component" value="Unassembled WGS sequence"/>
</dbReference>
<feature type="compositionally biased region" description="Polar residues" evidence="2">
    <location>
        <begin position="30"/>
        <end position="42"/>
    </location>
</feature>
<feature type="region of interest" description="Disordered" evidence="2">
    <location>
        <begin position="79"/>
        <end position="153"/>
    </location>
</feature>
<feature type="region of interest" description="Disordered" evidence="2">
    <location>
        <begin position="1"/>
        <end position="42"/>
    </location>
</feature>
<proteinExistence type="predicted"/>
<feature type="compositionally biased region" description="Basic residues" evidence="2">
    <location>
        <begin position="197"/>
        <end position="207"/>
    </location>
</feature>
<name>A8NUD8_COPC7</name>
<gene>
    <name evidence="3" type="ORF">CC1G_07079</name>
</gene>
<feature type="region of interest" description="Disordered" evidence="2">
    <location>
        <begin position="752"/>
        <end position="802"/>
    </location>
</feature>
<feature type="compositionally biased region" description="Pro residues" evidence="2">
    <location>
        <begin position="456"/>
        <end position="466"/>
    </location>
</feature>
<feature type="compositionally biased region" description="Polar residues" evidence="2">
    <location>
        <begin position="545"/>
        <end position="564"/>
    </location>
</feature>
<dbReference type="InParanoid" id="A8NUD8"/>
<dbReference type="OrthoDB" id="3264780at2759"/>
<feature type="region of interest" description="Disordered" evidence="2">
    <location>
        <begin position="545"/>
        <end position="582"/>
    </location>
</feature>
<feature type="compositionally biased region" description="Low complexity" evidence="2">
    <location>
        <begin position="752"/>
        <end position="768"/>
    </location>
</feature>
<dbReference type="GeneID" id="6012975"/>
<dbReference type="HOGENOM" id="CLU_010271_0_0_1"/>
<feature type="region of interest" description="Disordered" evidence="2">
    <location>
        <begin position="171"/>
        <end position="209"/>
    </location>
</feature>
<feature type="compositionally biased region" description="Low complexity" evidence="2">
    <location>
        <begin position="467"/>
        <end position="484"/>
    </location>
</feature>
<dbReference type="KEGG" id="cci:CC1G_07079"/>
<evidence type="ECO:0000313" key="4">
    <source>
        <dbReference type="Proteomes" id="UP000001861"/>
    </source>
</evidence>
<feature type="coiled-coil region" evidence="1">
    <location>
        <begin position="803"/>
        <end position="830"/>
    </location>
</feature>
<evidence type="ECO:0000256" key="2">
    <source>
        <dbReference type="SAM" id="MobiDB-lite"/>
    </source>
</evidence>
<keyword evidence="4" id="KW-1185">Reference proteome</keyword>
<accession>A8NUD8</accession>
<organism evidence="3 4">
    <name type="scientific">Coprinopsis cinerea (strain Okayama-7 / 130 / ATCC MYA-4618 / FGSC 9003)</name>
    <name type="common">Inky cap fungus</name>
    <name type="synonym">Hormographiella aspergillata</name>
    <dbReference type="NCBI Taxonomy" id="240176"/>
    <lineage>
        <taxon>Eukaryota</taxon>
        <taxon>Fungi</taxon>
        <taxon>Dikarya</taxon>
        <taxon>Basidiomycota</taxon>
        <taxon>Agaricomycotina</taxon>
        <taxon>Agaricomycetes</taxon>
        <taxon>Agaricomycetidae</taxon>
        <taxon>Agaricales</taxon>
        <taxon>Agaricineae</taxon>
        <taxon>Psathyrellaceae</taxon>
        <taxon>Coprinopsis</taxon>
    </lineage>
</organism>
<feature type="compositionally biased region" description="Polar residues" evidence="2">
    <location>
        <begin position="435"/>
        <end position="446"/>
    </location>
</feature>
<keyword evidence="1" id="KW-0175">Coiled coil</keyword>
<dbReference type="OMA" id="EPRINKY"/>